<dbReference type="GO" id="GO:0005337">
    <property type="term" value="F:nucleoside transmembrane transporter activity"/>
    <property type="evidence" value="ECO:0007669"/>
    <property type="project" value="InterPro"/>
</dbReference>
<comment type="caution">
    <text evidence="8">The sequence shown here is derived from an EMBL/GenBank/DDBJ whole genome shotgun (WGS) entry which is preliminary data.</text>
</comment>
<dbReference type="InterPro" id="IPR002259">
    <property type="entry name" value="Eqnu_transpt"/>
</dbReference>
<evidence type="ECO:0000256" key="4">
    <source>
        <dbReference type="ARBA" id="ARBA00022692"/>
    </source>
</evidence>
<sequence length="416" mass="47472">MSISKESSKTMLDIEKKAGEKKDFKDVSKLNKKEQLILPFTFLLIGLSSLNVWNTALGLNINFKYNTFQITGLVVSSIIALFVNLPKILLPIALGGLAILCAGFQIAHQYFTFEQFDTYCLIAFITIGILAGFVQTIAFNIGTTMEKNMGGYMSTGIGVSGVFIFIINLLLDQIVSEEKLYNVNKAKLLYLYFICEICLILSIIFSLCNLELTSSKLLKEEECNDKEPGLSYVELIKDSYKAILSMFLVNWLSLQLFPGVGHKKWQQSHGISDYNVTVIVGMFQVFDFVSRYPPNLSHIKFFKFFTFSLNKLLLFNFLRLLFIPWFVLNAAVEYSFFTNIVQQCICMAMLAYTNGWFNTVPFLVFVQELKKTKKKKDIETISTFLVIAMFVGLGMGIWTTYIYNYFPIVIKRYVIP</sequence>
<dbReference type="RefSeq" id="XP_028544692.1">
    <property type="nucleotide sequence ID" value="XM_028688891.1"/>
</dbReference>
<feature type="transmembrane region" description="Helical" evidence="7">
    <location>
        <begin position="304"/>
        <end position="328"/>
    </location>
</feature>
<keyword evidence="5 7" id="KW-1133">Transmembrane helix</keyword>
<keyword evidence="9" id="KW-1185">Reference proteome</keyword>
<proteinExistence type="inferred from homology"/>
<evidence type="ECO:0000256" key="5">
    <source>
        <dbReference type="ARBA" id="ARBA00022989"/>
    </source>
</evidence>
<feature type="transmembrane region" description="Helical" evidence="7">
    <location>
        <begin position="88"/>
        <end position="107"/>
    </location>
</feature>
<comment type="similarity">
    <text evidence="2">Belongs to the SLC29A/ENT transporter (TC 2.A.57) family.</text>
</comment>
<dbReference type="OrthoDB" id="46396at2759"/>
<dbReference type="PANTHER" id="PTHR10332">
    <property type="entry name" value="EQUILIBRATIVE NUCLEOSIDE TRANSPORTER"/>
    <property type="match status" value="1"/>
</dbReference>
<dbReference type="OMA" id="MGIWTTY"/>
<comment type="subcellular location">
    <subcellularLocation>
        <location evidence="1">Membrane</location>
        <topology evidence="1">Multi-pass membrane protein</topology>
    </subcellularLocation>
</comment>
<evidence type="ECO:0000313" key="9">
    <source>
        <dbReference type="Proteomes" id="UP000195521"/>
    </source>
</evidence>
<evidence type="ECO:0000256" key="6">
    <source>
        <dbReference type="ARBA" id="ARBA00023136"/>
    </source>
</evidence>
<keyword evidence="6 7" id="KW-0472">Membrane</keyword>
<feature type="transmembrane region" description="Helical" evidence="7">
    <location>
        <begin position="190"/>
        <end position="210"/>
    </location>
</feature>
<protein>
    <submittedName>
        <fullName evidence="8">Nucleoside transporter 1</fullName>
    </submittedName>
</protein>
<feature type="transmembrane region" description="Helical" evidence="7">
    <location>
        <begin position="151"/>
        <end position="170"/>
    </location>
</feature>
<feature type="transmembrane region" description="Helical" evidence="7">
    <location>
        <begin position="36"/>
        <end position="53"/>
    </location>
</feature>
<organism evidence="8 9">
    <name type="scientific">Plasmodium gonderi</name>
    <dbReference type="NCBI Taxonomy" id="77519"/>
    <lineage>
        <taxon>Eukaryota</taxon>
        <taxon>Sar</taxon>
        <taxon>Alveolata</taxon>
        <taxon>Apicomplexa</taxon>
        <taxon>Aconoidasida</taxon>
        <taxon>Haemosporida</taxon>
        <taxon>Plasmodiidae</taxon>
        <taxon>Plasmodium</taxon>
        <taxon>Plasmodium (Plasmodium)</taxon>
    </lineage>
</organism>
<dbReference type="GeneID" id="39748835"/>
<evidence type="ECO:0000256" key="7">
    <source>
        <dbReference type="SAM" id="Phobius"/>
    </source>
</evidence>
<dbReference type="PANTHER" id="PTHR10332:SF10">
    <property type="entry name" value="EQUILIBRATIVE NUCLEOSIDE TRANSPORTER 4"/>
    <property type="match status" value="1"/>
</dbReference>
<evidence type="ECO:0000313" key="8">
    <source>
        <dbReference type="EMBL" id="GAW82103.1"/>
    </source>
</evidence>
<dbReference type="AlphaFoldDB" id="A0A1Y1JNX6"/>
<feature type="transmembrane region" description="Helical" evidence="7">
    <location>
        <begin position="340"/>
        <end position="366"/>
    </location>
</feature>
<gene>
    <name evidence="8" type="ORF">PGO_120950</name>
</gene>
<dbReference type="Proteomes" id="UP000195521">
    <property type="component" value="Unassembled WGS sequence"/>
</dbReference>
<keyword evidence="4 7" id="KW-0812">Transmembrane</keyword>
<evidence type="ECO:0000256" key="2">
    <source>
        <dbReference type="ARBA" id="ARBA00007965"/>
    </source>
</evidence>
<feature type="transmembrane region" description="Helical" evidence="7">
    <location>
        <begin position="119"/>
        <end position="139"/>
    </location>
</feature>
<feature type="transmembrane region" description="Helical" evidence="7">
    <location>
        <begin position="378"/>
        <end position="403"/>
    </location>
</feature>
<dbReference type="GO" id="GO:0005886">
    <property type="term" value="C:plasma membrane"/>
    <property type="evidence" value="ECO:0007669"/>
    <property type="project" value="TreeGrafter"/>
</dbReference>
<dbReference type="EMBL" id="BDQF01000013">
    <property type="protein sequence ID" value="GAW82103.1"/>
    <property type="molecule type" value="Genomic_DNA"/>
</dbReference>
<keyword evidence="3" id="KW-0813">Transport</keyword>
<name>A0A1Y1JNX6_PLAGO</name>
<reference evidence="9" key="1">
    <citation type="submission" date="2017-04" db="EMBL/GenBank/DDBJ databases">
        <title>Plasmodium gonderi genome.</title>
        <authorList>
            <person name="Arisue N."/>
            <person name="Honma H."/>
            <person name="Kawai S."/>
            <person name="Tougan T."/>
            <person name="Tanabe K."/>
            <person name="Horii T."/>
        </authorList>
    </citation>
    <scope>NUCLEOTIDE SEQUENCE [LARGE SCALE GENOMIC DNA]</scope>
    <source>
        <strain evidence="9">ATCC 30045</strain>
    </source>
</reference>
<accession>A0A1Y1JNX6</accession>
<evidence type="ECO:0000256" key="1">
    <source>
        <dbReference type="ARBA" id="ARBA00004141"/>
    </source>
</evidence>
<evidence type="ECO:0000256" key="3">
    <source>
        <dbReference type="ARBA" id="ARBA00022448"/>
    </source>
</evidence>